<dbReference type="GO" id="GO:0016887">
    <property type="term" value="F:ATP hydrolysis activity"/>
    <property type="evidence" value="ECO:0007669"/>
    <property type="project" value="InterPro"/>
</dbReference>
<evidence type="ECO:0000259" key="12">
    <source>
        <dbReference type="PROSITE" id="PS50929"/>
    </source>
</evidence>
<evidence type="ECO:0000256" key="6">
    <source>
        <dbReference type="ARBA" id="ARBA00022741"/>
    </source>
</evidence>
<sequence length="591" mass="67278">MIFGKSINKYYLQNLHWFILGILVIAGIDYVQTLIPLLIGDITDGLTDGNITLDGVLEIILQIGLYVVIIMVGRFLWRIFIMGSSRRFDYGLRNDLFEHAEKLSNQFYSEHKVGGLMAYFTNDIEAVRRTVGFGMVMVVDTFFLGTIVIIQLLRLNVTLTLFTALPMLIIAIVGSVFGRKIRRKFRKAQEAFERLSDFTNENLSGIRVVKAFVKEDIEIDEFLKANQNAHDRNIDYVKTQQLLDISIGAFVSLIYVVIIGYGGYLIWQTQQGLGSTVFEISDLIRFFFLFGLLIWPMMALGRIINVRNRGKGSLQRIEQILNEPIDIKDAEDVVKVEALHGDIEFRNLTFRYPHTEVDVLQDMSFTIQQGETIGILGRTGSGKTSIVDLLLRIYNVEPNTIFIDGYDIMKLPLAQVRDSIGYVPQDGFLFSDSIRNNISLDFTKATDEYDKIQQAAIMSDVHNNIIEFADGYDTVIGERGVTLSGGQRQRVSIARALIKNSPIMILDDSVSAVDTNTEVTILENLKQVRKDKTTLIIAHRISTLIYSDRIIVIDDGKIVDIGPHEVLYERCEFYRDMVERQRLEDEMEVQE</sequence>
<dbReference type="PANTHER" id="PTHR43394:SF1">
    <property type="entry name" value="ATP-BINDING CASSETTE SUB-FAMILY B MEMBER 10, MITOCHONDRIAL"/>
    <property type="match status" value="1"/>
</dbReference>
<dbReference type="AlphaFoldDB" id="A0A7L7KT29"/>
<keyword evidence="3" id="KW-0813">Transport</keyword>
<dbReference type="SUPFAM" id="SSF90123">
    <property type="entry name" value="ABC transporter transmembrane region"/>
    <property type="match status" value="1"/>
</dbReference>
<dbReference type="InterPro" id="IPR017871">
    <property type="entry name" value="ABC_transporter-like_CS"/>
</dbReference>
<dbReference type="GO" id="GO:0015421">
    <property type="term" value="F:ABC-type oligopeptide transporter activity"/>
    <property type="evidence" value="ECO:0007669"/>
    <property type="project" value="TreeGrafter"/>
</dbReference>
<dbReference type="SUPFAM" id="SSF52540">
    <property type="entry name" value="P-loop containing nucleoside triphosphate hydrolases"/>
    <property type="match status" value="1"/>
</dbReference>
<dbReference type="KEGG" id="xcl:G4Z02_09505"/>
<dbReference type="InterPro" id="IPR027417">
    <property type="entry name" value="P-loop_NTPase"/>
</dbReference>
<evidence type="ECO:0000313" key="14">
    <source>
        <dbReference type="Proteomes" id="UP000514720"/>
    </source>
</evidence>
<keyword evidence="14" id="KW-1185">Reference proteome</keyword>
<dbReference type="FunFam" id="3.40.50.300:FF:000221">
    <property type="entry name" value="Multidrug ABC transporter ATP-binding protein"/>
    <property type="match status" value="1"/>
</dbReference>
<evidence type="ECO:0000259" key="11">
    <source>
        <dbReference type="PROSITE" id="PS50893"/>
    </source>
</evidence>
<dbReference type="RefSeq" id="WP_258877786.1">
    <property type="nucleotide sequence ID" value="NZ_CP048914.1"/>
</dbReference>
<dbReference type="InterPro" id="IPR011527">
    <property type="entry name" value="ABC1_TM_dom"/>
</dbReference>
<evidence type="ECO:0000313" key="13">
    <source>
        <dbReference type="EMBL" id="QMS85970.1"/>
    </source>
</evidence>
<feature type="domain" description="ABC transporter" evidence="11">
    <location>
        <begin position="343"/>
        <end position="580"/>
    </location>
</feature>
<keyword evidence="8 10" id="KW-1133">Transmembrane helix</keyword>
<accession>A0A7L7KT29</accession>
<dbReference type="Pfam" id="PF00664">
    <property type="entry name" value="ABC_membrane"/>
    <property type="match status" value="1"/>
</dbReference>
<keyword evidence="9 10" id="KW-0472">Membrane</keyword>
<dbReference type="InterPro" id="IPR003593">
    <property type="entry name" value="AAA+_ATPase"/>
</dbReference>
<dbReference type="GO" id="GO:0005886">
    <property type="term" value="C:plasma membrane"/>
    <property type="evidence" value="ECO:0007669"/>
    <property type="project" value="UniProtKB-SubCell"/>
</dbReference>
<feature type="domain" description="ABC transmembrane type-1" evidence="12">
    <location>
        <begin position="19"/>
        <end position="309"/>
    </location>
</feature>
<reference evidence="13 14" key="1">
    <citation type="submission" date="2020-02" db="EMBL/GenBank/DDBJ databases">
        <authorList>
            <person name="Zheng R.K."/>
            <person name="Sun C.M."/>
        </authorList>
    </citation>
    <scope>NUCLEOTIDE SEQUENCE [LARGE SCALE GENOMIC DNA]</scope>
    <source>
        <strain evidence="14">zrk13</strain>
    </source>
</reference>
<protein>
    <submittedName>
        <fullName evidence="13">ABC transporter ATP-binding protein</fullName>
    </submittedName>
</protein>
<dbReference type="PROSITE" id="PS50893">
    <property type="entry name" value="ABC_TRANSPORTER_2"/>
    <property type="match status" value="1"/>
</dbReference>
<keyword evidence="7 13" id="KW-0067">ATP-binding</keyword>
<comment type="subcellular location">
    <subcellularLocation>
        <location evidence="1">Cell membrane</location>
        <topology evidence="1">Multi-pass membrane protein</topology>
    </subcellularLocation>
</comment>
<evidence type="ECO:0000256" key="7">
    <source>
        <dbReference type="ARBA" id="ARBA00022840"/>
    </source>
</evidence>
<keyword evidence="5 10" id="KW-0812">Transmembrane</keyword>
<dbReference type="GO" id="GO:0005524">
    <property type="term" value="F:ATP binding"/>
    <property type="evidence" value="ECO:0007669"/>
    <property type="project" value="UniProtKB-KW"/>
</dbReference>
<dbReference type="InterPro" id="IPR039421">
    <property type="entry name" value="Type_1_exporter"/>
</dbReference>
<evidence type="ECO:0000256" key="1">
    <source>
        <dbReference type="ARBA" id="ARBA00004651"/>
    </source>
</evidence>
<feature type="transmembrane region" description="Helical" evidence="10">
    <location>
        <begin position="59"/>
        <end position="77"/>
    </location>
</feature>
<name>A0A7L7KT29_9MOLU</name>
<dbReference type="CDD" id="cd18541">
    <property type="entry name" value="ABC_6TM_TmrB_like"/>
    <property type="match status" value="1"/>
</dbReference>
<evidence type="ECO:0000256" key="10">
    <source>
        <dbReference type="SAM" id="Phobius"/>
    </source>
</evidence>
<keyword evidence="4" id="KW-1003">Cell membrane</keyword>
<dbReference type="InterPro" id="IPR003439">
    <property type="entry name" value="ABC_transporter-like_ATP-bd"/>
</dbReference>
<dbReference type="PROSITE" id="PS50929">
    <property type="entry name" value="ABC_TM1F"/>
    <property type="match status" value="1"/>
</dbReference>
<evidence type="ECO:0000256" key="3">
    <source>
        <dbReference type="ARBA" id="ARBA00022448"/>
    </source>
</evidence>
<comment type="similarity">
    <text evidence="2">Belongs to the ABC transporter superfamily.</text>
</comment>
<evidence type="ECO:0000256" key="4">
    <source>
        <dbReference type="ARBA" id="ARBA00022475"/>
    </source>
</evidence>
<dbReference type="Pfam" id="PF00005">
    <property type="entry name" value="ABC_tran"/>
    <property type="match status" value="1"/>
</dbReference>
<dbReference type="SMART" id="SM00382">
    <property type="entry name" value="AAA"/>
    <property type="match status" value="1"/>
</dbReference>
<dbReference type="PROSITE" id="PS00211">
    <property type="entry name" value="ABC_TRANSPORTER_1"/>
    <property type="match status" value="1"/>
</dbReference>
<organism evidence="13 14">
    <name type="scientific">Candidatus Xianfuyuplasma coldseepsis</name>
    <dbReference type="NCBI Taxonomy" id="2782163"/>
    <lineage>
        <taxon>Bacteria</taxon>
        <taxon>Bacillati</taxon>
        <taxon>Mycoplasmatota</taxon>
        <taxon>Mollicutes</taxon>
        <taxon>Candidatus Izemoplasmatales</taxon>
        <taxon>Candidatus Izemoplasmataceae</taxon>
        <taxon>Candidatus Xianfuyuplasma</taxon>
    </lineage>
</organism>
<proteinExistence type="inferred from homology"/>
<evidence type="ECO:0000256" key="9">
    <source>
        <dbReference type="ARBA" id="ARBA00023136"/>
    </source>
</evidence>
<dbReference type="Proteomes" id="UP000514720">
    <property type="component" value="Chromosome"/>
</dbReference>
<dbReference type="PANTHER" id="PTHR43394">
    <property type="entry name" value="ATP-DEPENDENT PERMEASE MDL1, MITOCHONDRIAL"/>
    <property type="match status" value="1"/>
</dbReference>
<evidence type="ECO:0000256" key="8">
    <source>
        <dbReference type="ARBA" id="ARBA00022989"/>
    </source>
</evidence>
<feature type="transmembrane region" description="Helical" evidence="10">
    <location>
        <begin position="131"/>
        <end position="153"/>
    </location>
</feature>
<feature type="transmembrane region" description="Helical" evidence="10">
    <location>
        <begin position="15"/>
        <end position="39"/>
    </location>
</feature>
<dbReference type="InterPro" id="IPR036640">
    <property type="entry name" value="ABC1_TM_sf"/>
</dbReference>
<gene>
    <name evidence="13" type="ORF">G4Z02_09505</name>
</gene>
<feature type="transmembrane region" description="Helical" evidence="10">
    <location>
        <begin position="284"/>
        <end position="304"/>
    </location>
</feature>
<feature type="transmembrane region" description="Helical" evidence="10">
    <location>
        <begin position="159"/>
        <end position="177"/>
    </location>
</feature>
<dbReference type="EMBL" id="CP048914">
    <property type="protein sequence ID" value="QMS85970.1"/>
    <property type="molecule type" value="Genomic_DNA"/>
</dbReference>
<dbReference type="Gene3D" id="1.20.1560.10">
    <property type="entry name" value="ABC transporter type 1, transmembrane domain"/>
    <property type="match status" value="1"/>
</dbReference>
<keyword evidence="6" id="KW-0547">Nucleotide-binding</keyword>
<feature type="transmembrane region" description="Helical" evidence="10">
    <location>
        <begin position="242"/>
        <end position="264"/>
    </location>
</feature>
<evidence type="ECO:0000256" key="5">
    <source>
        <dbReference type="ARBA" id="ARBA00022692"/>
    </source>
</evidence>
<evidence type="ECO:0000256" key="2">
    <source>
        <dbReference type="ARBA" id="ARBA00005417"/>
    </source>
</evidence>
<dbReference type="Gene3D" id="3.40.50.300">
    <property type="entry name" value="P-loop containing nucleotide triphosphate hydrolases"/>
    <property type="match status" value="1"/>
</dbReference>